<dbReference type="Gene3D" id="1.10.3720.10">
    <property type="entry name" value="MetI-like"/>
    <property type="match status" value="1"/>
</dbReference>
<dbReference type="CDD" id="cd06261">
    <property type="entry name" value="TM_PBP2"/>
    <property type="match status" value="1"/>
</dbReference>
<evidence type="ECO:0000256" key="2">
    <source>
        <dbReference type="ARBA" id="ARBA00022448"/>
    </source>
</evidence>
<feature type="transmembrane region" description="Helical" evidence="7">
    <location>
        <begin position="232"/>
        <end position="251"/>
    </location>
</feature>
<reference evidence="9 10" key="1">
    <citation type="journal article" date="2019" name="Int. J. Syst. Evol. Microbiol.">
        <title>The Global Catalogue of Microorganisms (GCM) 10K type strain sequencing project: providing services to taxonomists for standard genome sequencing and annotation.</title>
        <authorList>
            <consortium name="The Broad Institute Genomics Platform"/>
            <consortium name="The Broad Institute Genome Sequencing Center for Infectious Disease"/>
            <person name="Wu L."/>
            <person name="Ma J."/>
        </authorList>
    </citation>
    <scope>NUCLEOTIDE SEQUENCE [LARGE SCALE GENOMIC DNA]</scope>
    <source>
        <strain evidence="9 10">JCM 16001</strain>
    </source>
</reference>
<feature type="transmembrane region" description="Helical" evidence="7">
    <location>
        <begin position="128"/>
        <end position="148"/>
    </location>
</feature>
<evidence type="ECO:0000259" key="8">
    <source>
        <dbReference type="PROSITE" id="PS50928"/>
    </source>
</evidence>
<keyword evidence="10" id="KW-1185">Reference proteome</keyword>
<comment type="subcellular location">
    <subcellularLocation>
        <location evidence="1 7">Cell membrane</location>
        <topology evidence="1 7">Multi-pass membrane protein</topology>
    </subcellularLocation>
</comment>
<sequence length="314" mass="34697">MTKTLEAAAAAPARRRRRKPFDPVRWARGGGLHAVLFAVPVVLVYVYFSWGPVIQGLVLSFQKTNLVQPAEWVGWSNFTYVLADPGLVQASLNTAYFALLALVFGFPIPIVLAVLINELRKYDTLYNALAYLPAIVPPVAAILLWRFFYDPDATGMFNTALGWIGLGPFPWLNAENSAMPSIVLYATWAGAGSTAIIYIAALATVRTELYEAAEIDGAGIWRRIWHITLPQLRNVIFVMMLLQLIGTFQIFTEPFLFTGGGPNNATQTILLKIYNYAFVNGDFGAATALSVLLALFLGLLSVVYYFVTKRWSTT</sequence>
<keyword evidence="6 7" id="KW-0472">Membrane</keyword>
<accession>A0ABN2GKM8</accession>
<evidence type="ECO:0000256" key="5">
    <source>
        <dbReference type="ARBA" id="ARBA00022989"/>
    </source>
</evidence>
<dbReference type="InterPro" id="IPR000515">
    <property type="entry name" value="MetI-like"/>
</dbReference>
<evidence type="ECO:0000313" key="9">
    <source>
        <dbReference type="EMBL" id="GAA1672836.1"/>
    </source>
</evidence>
<evidence type="ECO:0000256" key="7">
    <source>
        <dbReference type="RuleBase" id="RU363032"/>
    </source>
</evidence>
<proteinExistence type="inferred from homology"/>
<evidence type="ECO:0000256" key="6">
    <source>
        <dbReference type="ARBA" id="ARBA00023136"/>
    </source>
</evidence>
<keyword evidence="4 7" id="KW-0812">Transmembrane</keyword>
<keyword evidence="2 7" id="KW-0813">Transport</keyword>
<gene>
    <name evidence="9" type="ORF">GCM10009830_18820</name>
</gene>
<protein>
    <submittedName>
        <fullName evidence="9">Sugar ABC transporter permease</fullName>
    </submittedName>
</protein>
<evidence type="ECO:0000313" key="10">
    <source>
        <dbReference type="Proteomes" id="UP001499851"/>
    </source>
</evidence>
<dbReference type="Proteomes" id="UP001499851">
    <property type="component" value="Unassembled WGS sequence"/>
</dbReference>
<feature type="transmembrane region" description="Helical" evidence="7">
    <location>
        <begin position="95"/>
        <end position="116"/>
    </location>
</feature>
<evidence type="ECO:0000256" key="4">
    <source>
        <dbReference type="ARBA" id="ARBA00022692"/>
    </source>
</evidence>
<comment type="caution">
    <text evidence="9">The sequence shown here is derived from an EMBL/GenBank/DDBJ whole genome shotgun (WGS) entry which is preliminary data.</text>
</comment>
<feature type="transmembrane region" description="Helical" evidence="7">
    <location>
        <begin position="26"/>
        <end position="48"/>
    </location>
</feature>
<keyword evidence="5 7" id="KW-1133">Transmembrane helix</keyword>
<dbReference type="InterPro" id="IPR051393">
    <property type="entry name" value="ABC_transporter_permease"/>
</dbReference>
<evidence type="ECO:0000256" key="3">
    <source>
        <dbReference type="ARBA" id="ARBA00022475"/>
    </source>
</evidence>
<comment type="similarity">
    <text evidence="7">Belongs to the binding-protein-dependent transport system permease family.</text>
</comment>
<dbReference type="PANTHER" id="PTHR30193">
    <property type="entry name" value="ABC TRANSPORTER PERMEASE PROTEIN"/>
    <property type="match status" value="1"/>
</dbReference>
<dbReference type="InterPro" id="IPR035906">
    <property type="entry name" value="MetI-like_sf"/>
</dbReference>
<organism evidence="9 10">
    <name type="scientific">Glycomyces endophyticus</name>
    <dbReference type="NCBI Taxonomy" id="480996"/>
    <lineage>
        <taxon>Bacteria</taxon>
        <taxon>Bacillati</taxon>
        <taxon>Actinomycetota</taxon>
        <taxon>Actinomycetes</taxon>
        <taxon>Glycomycetales</taxon>
        <taxon>Glycomycetaceae</taxon>
        <taxon>Glycomyces</taxon>
    </lineage>
</organism>
<dbReference type="RefSeq" id="WP_344484925.1">
    <property type="nucleotide sequence ID" value="NZ_BAAAQF010000005.1"/>
</dbReference>
<feature type="transmembrane region" description="Helical" evidence="7">
    <location>
        <begin position="182"/>
        <end position="205"/>
    </location>
</feature>
<feature type="domain" description="ABC transmembrane type-1" evidence="8">
    <location>
        <begin position="91"/>
        <end position="304"/>
    </location>
</feature>
<evidence type="ECO:0000256" key="1">
    <source>
        <dbReference type="ARBA" id="ARBA00004651"/>
    </source>
</evidence>
<dbReference type="PANTHER" id="PTHR30193:SF41">
    <property type="entry name" value="DIACETYLCHITOBIOSE UPTAKE SYSTEM PERMEASE PROTEIN NGCF"/>
    <property type="match status" value="1"/>
</dbReference>
<dbReference type="SUPFAM" id="SSF161098">
    <property type="entry name" value="MetI-like"/>
    <property type="match status" value="1"/>
</dbReference>
<dbReference type="Pfam" id="PF00528">
    <property type="entry name" value="BPD_transp_1"/>
    <property type="match status" value="1"/>
</dbReference>
<dbReference type="PROSITE" id="PS50928">
    <property type="entry name" value="ABC_TM1"/>
    <property type="match status" value="1"/>
</dbReference>
<name>A0ABN2GKM8_9ACTN</name>
<keyword evidence="3" id="KW-1003">Cell membrane</keyword>
<dbReference type="EMBL" id="BAAAQF010000005">
    <property type="protein sequence ID" value="GAA1672836.1"/>
    <property type="molecule type" value="Genomic_DNA"/>
</dbReference>
<feature type="transmembrane region" description="Helical" evidence="7">
    <location>
        <begin position="283"/>
        <end position="307"/>
    </location>
</feature>